<feature type="region of interest" description="Disordered" evidence="2">
    <location>
        <begin position="412"/>
        <end position="487"/>
    </location>
</feature>
<dbReference type="PROSITE" id="PS50102">
    <property type="entry name" value="RRM"/>
    <property type="match status" value="2"/>
</dbReference>
<dbReference type="InterPro" id="IPR050907">
    <property type="entry name" value="SRSF"/>
</dbReference>
<feature type="compositionally biased region" description="Pro residues" evidence="2">
    <location>
        <begin position="868"/>
        <end position="879"/>
    </location>
</feature>
<dbReference type="InterPro" id="IPR000504">
    <property type="entry name" value="RRM_dom"/>
</dbReference>
<keyword evidence="5" id="KW-1185">Reference proteome</keyword>
<feature type="region of interest" description="Disordered" evidence="2">
    <location>
        <begin position="679"/>
        <end position="716"/>
    </location>
</feature>
<dbReference type="RefSeq" id="XP_007860801.1">
    <property type="nucleotide sequence ID" value="XM_007862610.1"/>
</dbReference>
<feature type="domain" description="RRM" evidence="3">
    <location>
        <begin position="503"/>
        <end position="583"/>
    </location>
</feature>
<dbReference type="Pfam" id="PF00076">
    <property type="entry name" value="RRM_1"/>
    <property type="match status" value="2"/>
</dbReference>
<dbReference type="eggNOG" id="ENOG502SXS4">
    <property type="taxonomic scope" value="Eukaryota"/>
</dbReference>
<dbReference type="GeneID" id="19301052"/>
<dbReference type="STRING" id="670483.S7QLR1"/>
<feature type="region of interest" description="Disordered" evidence="2">
    <location>
        <begin position="943"/>
        <end position="1040"/>
    </location>
</feature>
<dbReference type="OMA" id="KWEHRDD"/>
<feature type="compositionally biased region" description="Polar residues" evidence="2">
    <location>
        <begin position="772"/>
        <end position="782"/>
    </location>
</feature>
<dbReference type="SUPFAM" id="SSF54928">
    <property type="entry name" value="RNA-binding domain, RBD"/>
    <property type="match status" value="2"/>
</dbReference>
<keyword evidence="1" id="KW-0694">RNA-binding</keyword>
<dbReference type="AlphaFoldDB" id="S7QLR1"/>
<feature type="domain" description="RRM" evidence="3">
    <location>
        <begin position="58"/>
        <end position="140"/>
    </location>
</feature>
<dbReference type="HOGENOM" id="CLU_009048_0_0_1"/>
<evidence type="ECO:0000256" key="2">
    <source>
        <dbReference type="SAM" id="MobiDB-lite"/>
    </source>
</evidence>
<evidence type="ECO:0000259" key="3">
    <source>
        <dbReference type="PROSITE" id="PS50102"/>
    </source>
</evidence>
<feature type="region of interest" description="Disordered" evidence="2">
    <location>
        <begin position="763"/>
        <end position="782"/>
    </location>
</feature>
<feature type="compositionally biased region" description="Polar residues" evidence="2">
    <location>
        <begin position="1023"/>
        <end position="1040"/>
    </location>
</feature>
<dbReference type="SMART" id="SM00360">
    <property type="entry name" value="RRM"/>
    <property type="match status" value="2"/>
</dbReference>
<dbReference type="Gene3D" id="3.30.70.330">
    <property type="match status" value="2"/>
</dbReference>
<dbReference type="InterPro" id="IPR035979">
    <property type="entry name" value="RBD_domain_sf"/>
</dbReference>
<dbReference type="GO" id="GO:0003723">
    <property type="term" value="F:RNA binding"/>
    <property type="evidence" value="ECO:0007669"/>
    <property type="project" value="UniProtKB-UniRule"/>
</dbReference>
<dbReference type="KEGG" id="gtr:GLOTRDRAFT_124137"/>
<dbReference type="EMBL" id="KB469296">
    <property type="protein sequence ID" value="EPQ60378.1"/>
    <property type="molecule type" value="Genomic_DNA"/>
</dbReference>
<feature type="region of interest" description="Disordered" evidence="2">
    <location>
        <begin position="1"/>
        <end position="54"/>
    </location>
</feature>
<gene>
    <name evidence="4" type="ORF">GLOTRDRAFT_124137</name>
</gene>
<name>S7QLR1_GLOTA</name>
<feature type="compositionally biased region" description="Polar residues" evidence="2">
    <location>
        <begin position="438"/>
        <end position="457"/>
    </location>
</feature>
<dbReference type="OrthoDB" id="410044at2759"/>
<proteinExistence type="predicted"/>
<dbReference type="PANTHER" id="PTHR23147">
    <property type="entry name" value="SERINE/ARGININE RICH SPLICING FACTOR"/>
    <property type="match status" value="1"/>
</dbReference>
<feature type="region of interest" description="Disordered" evidence="2">
    <location>
        <begin position="842"/>
        <end position="892"/>
    </location>
</feature>
<feature type="compositionally biased region" description="Polar residues" evidence="2">
    <location>
        <begin position="418"/>
        <end position="430"/>
    </location>
</feature>
<feature type="compositionally biased region" description="Low complexity" evidence="2">
    <location>
        <begin position="702"/>
        <end position="716"/>
    </location>
</feature>
<dbReference type="Proteomes" id="UP000030669">
    <property type="component" value="Unassembled WGS sequence"/>
</dbReference>
<feature type="compositionally biased region" description="Polar residues" evidence="2">
    <location>
        <begin position="882"/>
        <end position="892"/>
    </location>
</feature>
<feature type="compositionally biased region" description="Polar residues" evidence="2">
    <location>
        <begin position="943"/>
        <end position="962"/>
    </location>
</feature>
<protein>
    <recommendedName>
        <fullName evidence="3">RRM domain-containing protein</fullName>
    </recommendedName>
</protein>
<reference evidence="4 5" key="1">
    <citation type="journal article" date="2012" name="Science">
        <title>The Paleozoic origin of enzymatic lignin decomposition reconstructed from 31 fungal genomes.</title>
        <authorList>
            <person name="Floudas D."/>
            <person name="Binder M."/>
            <person name="Riley R."/>
            <person name="Barry K."/>
            <person name="Blanchette R.A."/>
            <person name="Henrissat B."/>
            <person name="Martinez A.T."/>
            <person name="Otillar R."/>
            <person name="Spatafora J.W."/>
            <person name="Yadav J.S."/>
            <person name="Aerts A."/>
            <person name="Benoit I."/>
            <person name="Boyd A."/>
            <person name="Carlson A."/>
            <person name="Copeland A."/>
            <person name="Coutinho P.M."/>
            <person name="de Vries R.P."/>
            <person name="Ferreira P."/>
            <person name="Findley K."/>
            <person name="Foster B."/>
            <person name="Gaskell J."/>
            <person name="Glotzer D."/>
            <person name="Gorecki P."/>
            <person name="Heitman J."/>
            <person name="Hesse C."/>
            <person name="Hori C."/>
            <person name="Igarashi K."/>
            <person name="Jurgens J.A."/>
            <person name="Kallen N."/>
            <person name="Kersten P."/>
            <person name="Kohler A."/>
            <person name="Kuees U."/>
            <person name="Kumar T.K.A."/>
            <person name="Kuo A."/>
            <person name="LaButti K."/>
            <person name="Larrondo L.F."/>
            <person name="Lindquist E."/>
            <person name="Ling A."/>
            <person name="Lombard V."/>
            <person name="Lucas S."/>
            <person name="Lundell T."/>
            <person name="Martin R."/>
            <person name="McLaughlin D.J."/>
            <person name="Morgenstern I."/>
            <person name="Morin E."/>
            <person name="Murat C."/>
            <person name="Nagy L.G."/>
            <person name="Nolan M."/>
            <person name="Ohm R.A."/>
            <person name="Patyshakuliyeva A."/>
            <person name="Rokas A."/>
            <person name="Ruiz-Duenas F.J."/>
            <person name="Sabat G."/>
            <person name="Salamov A."/>
            <person name="Samejima M."/>
            <person name="Schmutz J."/>
            <person name="Slot J.C."/>
            <person name="St John F."/>
            <person name="Stenlid J."/>
            <person name="Sun H."/>
            <person name="Sun S."/>
            <person name="Syed K."/>
            <person name="Tsang A."/>
            <person name="Wiebenga A."/>
            <person name="Young D."/>
            <person name="Pisabarro A."/>
            <person name="Eastwood D.C."/>
            <person name="Martin F."/>
            <person name="Cullen D."/>
            <person name="Grigoriev I.V."/>
            <person name="Hibbett D.S."/>
        </authorList>
    </citation>
    <scope>NUCLEOTIDE SEQUENCE [LARGE SCALE GENOMIC DNA]</scope>
    <source>
        <strain evidence="4 5">ATCC 11539</strain>
    </source>
</reference>
<evidence type="ECO:0000256" key="1">
    <source>
        <dbReference type="PROSITE-ProRule" id="PRU00176"/>
    </source>
</evidence>
<feature type="compositionally biased region" description="Low complexity" evidence="2">
    <location>
        <begin position="844"/>
        <end position="856"/>
    </location>
</feature>
<organism evidence="4 5">
    <name type="scientific">Gloeophyllum trabeum (strain ATCC 11539 / FP-39264 / Madison 617)</name>
    <name type="common">Brown rot fungus</name>
    <dbReference type="NCBI Taxonomy" id="670483"/>
    <lineage>
        <taxon>Eukaryota</taxon>
        <taxon>Fungi</taxon>
        <taxon>Dikarya</taxon>
        <taxon>Basidiomycota</taxon>
        <taxon>Agaricomycotina</taxon>
        <taxon>Agaricomycetes</taxon>
        <taxon>Gloeophyllales</taxon>
        <taxon>Gloeophyllaceae</taxon>
        <taxon>Gloeophyllum</taxon>
    </lineage>
</organism>
<accession>S7QLR1</accession>
<sequence length="1040" mass="113869">MPHKQATRPRAWGTRFDSLESSPPSSPSSQDVAALDADPKGQPADSPRTKEDRMPHDASVFVGSLPTNIEHQELTRLLSEHLSQYAEVKNIKVVRDAKGGVCAFVQCEDAPSAARLIQTLQTTPPEPFLGRFLRFEPARAFRALLISFRAPIQPVPSGNDEFSSICDYEESRKIELDLPTSIRLWRSHGAKYVSVLYNDEARQFDMQKTGNSLVESEGNPGDVFSGTGVFLSSLKFDQDTILKIIPAFGKVEQFCPYNPPDDRFDSSSHSYPHPHDAPRASTMDKRCWQVKWGHRDDCVNALMTLRRIPFLTVTWAHQPSSFSQENHYLTGSPTAHHSPRLPNSSIATTLIVFMEPSIKDEATPGTVLSSPLSKYPAFSDSGMLNTPSNMEYSRGDDVKRIDWSETDFPPLRERKSSVTRGISHAQNNGESLGVFDVSSETPSRPNISLNSESSVPSTPDFVGSPITPKTPGISALHTPDSQGSELDVEDAQVGVRNREVDPTTIFVGGLEMFGPHAWDEHRVRSLFERFGGIEDVRVVKPMNKKSAFAFVRFNNTEAPARAVAEEHNQTYDGRQIRVQLRDNNSHRSTGPYRYGYRGRGRGYQYGTQYGARPSFGNQDLLGLDLGRDKFDKFRRDGIPDKPVNGLASELRDSSDIADFDQPNTGTSVLSAELRFPSIQSSSADATPVDASSEDSPLRGARPSVSPPLSSVGSSVSAAAPVTPYPVAPVPYYTNPWMHGFGQPWSYPMPYMAGYAGPHVPGHHTPHSYPGTPGSSDASGPTSQAPWMGMYRPFIPYAPYPAQHDLAQFSLPGGQPPLRPTGFVQNEHGMLVPVYQPEALGQYMSNGPNPSLPPSNSKDGTSFPTWPHAQPPSMCPPPGLTLPASNAPSQTPNCVPVHPGATVPWGTQPPTAWPSTHQQHPFGPHVQTPTTMAHASMPPMRAHQTTMYHASHHASQQGSYAQDNHQKRPPRRGNHCGNGRTRSRRSSPDRFSGGGTAAHSTFEHPRGLPPHMAQLNSDMPPFSANGSGSYTNGNQWANAAR</sequence>
<evidence type="ECO:0000313" key="5">
    <source>
        <dbReference type="Proteomes" id="UP000030669"/>
    </source>
</evidence>
<evidence type="ECO:0000313" key="4">
    <source>
        <dbReference type="EMBL" id="EPQ60378.1"/>
    </source>
</evidence>
<dbReference type="InterPro" id="IPR012677">
    <property type="entry name" value="Nucleotide-bd_a/b_plait_sf"/>
</dbReference>